<organism evidence="1 2">
    <name type="scientific">Serinicoccus chungangensis</name>
    <dbReference type="NCBI Taxonomy" id="767452"/>
    <lineage>
        <taxon>Bacteria</taxon>
        <taxon>Bacillati</taxon>
        <taxon>Actinomycetota</taxon>
        <taxon>Actinomycetes</taxon>
        <taxon>Micrococcales</taxon>
        <taxon>Ornithinimicrobiaceae</taxon>
        <taxon>Serinicoccus</taxon>
    </lineage>
</organism>
<sequence length="69" mass="7679">MHAVVRDWFPDEGWGIVDSPHTPGGCWAHVSRVQAKGLLELAPGETVALEFEHGDQHGFRYRAVTARPE</sequence>
<name>A0A0W8IAP3_9MICO</name>
<evidence type="ECO:0000313" key="2">
    <source>
        <dbReference type="Proteomes" id="UP000054837"/>
    </source>
</evidence>
<dbReference type="OrthoDB" id="5195005at2"/>
<dbReference type="EMBL" id="LQBL01000010">
    <property type="protein sequence ID" value="KUG57052.1"/>
    <property type="molecule type" value="Genomic_DNA"/>
</dbReference>
<dbReference type="Proteomes" id="UP000054837">
    <property type="component" value="Unassembled WGS sequence"/>
</dbReference>
<keyword evidence="2" id="KW-1185">Reference proteome</keyword>
<comment type="caution">
    <text evidence="1">The sequence shown here is derived from an EMBL/GenBank/DDBJ whole genome shotgun (WGS) entry which is preliminary data.</text>
</comment>
<gene>
    <name evidence="1" type="ORF">AVL62_16045</name>
</gene>
<dbReference type="Gene3D" id="2.40.50.140">
    <property type="entry name" value="Nucleic acid-binding proteins"/>
    <property type="match status" value="1"/>
</dbReference>
<reference evidence="1 2" key="1">
    <citation type="submission" date="2015-12" db="EMBL/GenBank/DDBJ databases">
        <title>Serinicoccus chungangenesis strain CD08_5 genome sequencing and assembly.</title>
        <authorList>
            <person name="Chander A.M."/>
            <person name="Kaur G."/>
            <person name="Nair G.R."/>
            <person name="Dhawan D.K."/>
            <person name="Kochhar R.K."/>
            <person name="Mayilraj S."/>
            <person name="Bhadada S.K."/>
        </authorList>
    </citation>
    <scope>NUCLEOTIDE SEQUENCE [LARGE SCALE GENOMIC DNA]</scope>
    <source>
        <strain evidence="1 2">CD08_5</strain>
    </source>
</reference>
<proteinExistence type="predicted"/>
<dbReference type="InterPro" id="IPR012340">
    <property type="entry name" value="NA-bd_OB-fold"/>
</dbReference>
<evidence type="ECO:0008006" key="3">
    <source>
        <dbReference type="Google" id="ProtNLM"/>
    </source>
</evidence>
<protein>
    <recommendedName>
        <fullName evidence="3">CSD domain-containing protein</fullName>
    </recommendedName>
</protein>
<dbReference type="STRING" id="767452.AVL62_16045"/>
<accession>A0A0W8IAP3</accession>
<evidence type="ECO:0000313" key="1">
    <source>
        <dbReference type="EMBL" id="KUG57052.1"/>
    </source>
</evidence>
<dbReference type="AlphaFoldDB" id="A0A0W8IAP3"/>